<dbReference type="EMBL" id="CAXHBF010000076">
    <property type="protein sequence ID" value="CAK9855044.1"/>
    <property type="molecule type" value="Genomic_DNA"/>
</dbReference>
<evidence type="ECO:0000313" key="3">
    <source>
        <dbReference type="Proteomes" id="UP001497522"/>
    </source>
</evidence>
<reference evidence="2" key="1">
    <citation type="submission" date="2024-03" db="EMBL/GenBank/DDBJ databases">
        <authorList>
            <consortium name="ELIXIR-Norway"/>
            <consortium name="Elixir Norway"/>
        </authorList>
    </citation>
    <scope>NUCLEOTIDE SEQUENCE</scope>
</reference>
<comment type="caution">
    <text evidence="2">The sequence shown here is derived from an EMBL/GenBank/DDBJ whole genome shotgun (WGS) entry which is preliminary data.</text>
</comment>
<name>A0ABP0ZXD9_9BRYO</name>
<dbReference type="Proteomes" id="UP001497522">
    <property type="component" value="Unassembled WGS sequence"/>
</dbReference>
<evidence type="ECO:0000313" key="2">
    <source>
        <dbReference type="EMBL" id="CAK9855044.1"/>
    </source>
</evidence>
<proteinExistence type="predicted"/>
<organism evidence="2 3">
    <name type="scientific">Sphagnum jensenii</name>
    <dbReference type="NCBI Taxonomy" id="128206"/>
    <lineage>
        <taxon>Eukaryota</taxon>
        <taxon>Viridiplantae</taxon>
        <taxon>Streptophyta</taxon>
        <taxon>Embryophyta</taxon>
        <taxon>Bryophyta</taxon>
        <taxon>Sphagnophytina</taxon>
        <taxon>Sphagnopsida</taxon>
        <taxon>Sphagnales</taxon>
        <taxon>Sphagnaceae</taxon>
        <taxon>Sphagnum</taxon>
    </lineage>
</organism>
<accession>A0ABP0ZXD9</accession>
<sequence length="167" mass="18852">MRSMGNCQQYLRLMKAHKPRIVFMCPAQGDFGLVLCYPDFVEGHSVDESNLSVGVRLRLPLHASLVSDLRFVGRGAHKQHQSHHQSHHHHQQPPPPNSFFSEKGFHCCQSQASIIPYLLEFENNSCTPFHATGKQSQEVTTSSYVTCLPYLLSRLVTSKPSPQPMLQ</sequence>
<keyword evidence="3" id="KW-1185">Reference proteome</keyword>
<feature type="compositionally biased region" description="Basic residues" evidence="1">
    <location>
        <begin position="76"/>
        <end position="91"/>
    </location>
</feature>
<protein>
    <submittedName>
        <fullName evidence="2">Uncharacterized protein</fullName>
    </submittedName>
</protein>
<evidence type="ECO:0000256" key="1">
    <source>
        <dbReference type="SAM" id="MobiDB-lite"/>
    </source>
</evidence>
<feature type="region of interest" description="Disordered" evidence="1">
    <location>
        <begin position="76"/>
        <end position="96"/>
    </location>
</feature>
<gene>
    <name evidence="2" type="ORF">CSSPJE1EN2_LOCUS24976</name>
</gene>